<dbReference type="InterPro" id="IPR059080">
    <property type="entry name" value="WHD_PTC1"/>
</dbReference>
<evidence type="ECO:0000313" key="10">
    <source>
        <dbReference type="Proteomes" id="UP001359559"/>
    </source>
</evidence>
<evidence type="ECO:0000256" key="4">
    <source>
        <dbReference type="ARBA" id="ARBA00023015"/>
    </source>
</evidence>
<evidence type="ECO:0000259" key="8">
    <source>
        <dbReference type="PROSITE" id="PS50016"/>
    </source>
</evidence>
<dbReference type="Proteomes" id="UP001359559">
    <property type="component" value="Unassembled WGS sequence"/>
</dbReference>
<dbReference type="AlphaFoldDB" id="A0AAN9IGH5"/>
<dbReference type="Pfam" id="PF25565">
    <property type="entry name" value="Ubiquitin_At1g33420"/>
    <property type="match status" value="1"/>
</dbReference>
<evidence type="ECO:0000256" key="6">
    <source>
        <dbReference type="PROSITE-ProRule" id="PRU00146"/>
    </source>
</evidence>
<evidence type="ECO:0000256" key="7">
    <source>
        <dbReference type="SAM" id="MobiDB-lite"/>
    </source>
</evidence>
<dbReference type="SUPFAM" id="SSF57903">
    <property type="entry name" value="FYVE/PHD zinc finger"/>
    <property type="match status" value="1"/>
</dbReference>
<name>A0AAN9IGH5_CLITE</name>
<protein>
    <recommendedName>
        <fullName evidence="8">PHD-type domain-containing protein</fullName>
    </recommendedName>
</protein>
<feature type="compositionally biased region" description="Low complexity" evidence="7">
    <location>
        <begin position="12"/>
        <end position="31"/>
    </location>
</feature>
<organism evidence="9 10">
    <name type="scientific">Clitoria ternatea</name>
    <name type="common">Butterfly pea</name>
    <dbReference type="NCBI Taxonomy" id="43366"/>
    <lineage>
        <taxon>Eukaryota</taxon>
        <taxon>Viridiplantae</taxon>
        <taxon>Streptophyta</taxon>
        <taxon>Embryophyta</taxon>
        <taxon>Tracheophyta</taxon>
        <taxon>Spermatophyta</taxon>
        <taxon>Magnoliopsida</taxon>
        <taxon>eudicotyledons</taxon>
        <taxon>Gunneridae</taxon>
        <taxon>Pentapetalae</taxon>
        <taxon>rosids</taxon>
        <taxon>fabids</taxon>
        <taxon>Fabales</taxon>
        <taxon>Fabaceae</taxon>
        <taxon>Papilionoideae</taxon>
        <taxon>50 kb inversion clade</taxon>
        <taxon>NPAAA clade</taxon>
        <taxon>indigoferoid/millettioid clade</taxon>
        <taxon>Phaseoleae</taxon>
        <taxon>Clitoria</taxon>
    </lineage>
</organism>
<evidence type="ECO:0000313" key="9">
    <source>
        <dbReference type="EMBL" id="KAK7278347.1"/>
    </source>
</evidence>
<dbReference type="PANTHER" id="PTHR46201">
    <property type="entry name" value="PHD FINGER PROTEIN MALE MEIOCYTE DEATH 1-RELATED"/>
    <property type="match status" value="1"/>
</dbReference>
<dbReference type="Pfam" id="PF25874">
    <property type="entry name" value="WHD_plant_repro"/>
    <property type="match status" value="1"/>
</dbReference>
<feature type="domain" description="PHD-type" evidence="8">
    <location>
        <begin position="702"/>
        <end position="752"/>
    </location>
</feature>
<dbReference type="InterPro" id="IPR057765">
    <property type="entry name" value="MS1-like_ubiquitin"/>
</dbReference>
<sequence>MAINPTTNIESHNPNTHTQTNPNLKRPFSLSLSLPPSPSPIPLFFSATRSRTFQPLKHLDPPHAPPTLDHAPSKASIMVVNGGKALKRLKRRVTADSFDFLSFPPPSLAVSNNFSGGPFRSNIVSFLNNHALLPPPSALFPHLLTGQILFRVGDLTEGPDSGPAVVCLDIVEEDVARSRSVYCDQCRVFGWSEHPVCGKRYHFIIKADGSSIGGYHKPCMCCGDILLLSESKCKSCNHVTTTDDVEDWVYNQLENTTHLLHGVVHGNGYGHLLRVNGREGGSRFLSGIHIMDFWDRLCKTLGVRKVSVMDVSKKYGLEYRVLHAILKGHPWYGDWGYKFGCGSYCITQEEYKSAVESLSNLPLSTFFSQGQVLHSRVQDMISFYQSLSEHKLVNIRDLFCFLMGLIDNAHKTVSKVDDTTCKKRRFNAFGLSSSWDKSDVERVEEAMLRVLRAVSGSNWVTGRALRGAVCRVASPELLDYCLGGLGGKMISGGMVVNSRCNPQTGVYEFRLEPASGSCFGILANKNSPGSKYPSEENLLQCLRYLYESLLDPHTMVNYVEEGTRTLAMSSAQKLLDCKQFVKDYSPELLPLSDLDKLRISCQIELADELEVSSARIPPELIVLPMNATVADLKTEAANAFQDVYLMFRRLQVEELVGYSGVDDSTQVKLLLGSKCGVCVRGRCIGKNGLSKFRMERGLERWTVECSCGAKDDDGERMLACDVCGVWRHTRCSNIRDTDPVPARFVCPRCQNPESKPNLVGIAKTIL</sequence>
<dbReference type="Pfam" id="PF00628">
    <property type="entry name" value="PHD"/>
    <property type="match status" value="1"/>
</dbReference>
<reference evidence="9 10" key="1">
    <citation type="submission" date="2024-01" db="EMBL/GenBank/DDBJ databases">
        <title>The genomes of 5 underutilized Papilionoideae crops provide insights into root nodulation and disease resistance.</title>
        <authorList>
            <person name="Yuan L."/>
        </authorList>
    </citation>
    <scope>NUCLEOTIDE SEQUENCE [LARGE SCALE GENOMIC DNA]</scope>
    <source>
        <strain evidence="9">LY-2023</strain>
        <tissue evidence="9">Leaf</tissue>
    </source>
</reference>
<dbReference type="PROSITE" id="PS50016">
    <property type="entry name" value="ZF_PHD_2"/>
    <property type="match status" value="1"/>
</dbReference>
<dbReference type="Gene3D" id="3.30.40.10">
    <property type="entry name" value="Zinc/RING finger domain, C3HC4 (zinc finger)"/>
    <property type="match status" value="1"/>
</dbReference>
<dbReference type="SMART" id="SM00249">
    <property type="entry name" value="PHD"/>
    <property type="match status" value="1"/>
</dbReference>
<keyword evidence="5" id="KW-0804">Transcription</keyword>
<evidence type="ECO:0000256" key="5">
    <source>
        <dbReference type="ARBA" id="ARBA00023163"/>
    </source>
</evidence>
<accession>A0AAN9IGH5</accession>
<keyword evidence="3" id="KW-0862">Zinc</keyword>
<dbReference type="InterPro" id="IPR019787">
    <property type="entry name" value="Znf_PHD-finger"/>
</dbReference>
<dbReference type="InterPro" id="IPR001965">
    <property type="entry name" value="Znf_PHD"/>
</dbReference>
<keyword evidence="2 6" id="KW-0863">Zinc-finger</keyword>
<keyword evidence="10" id="KW-1185">Reference proteome</keyword>
<dbReference type="InterPro" id="IPR058054">
    <property type="entry name" value="Znf_MS1-like"/>
</dbReference>
<dbReference type="InterPro" id="IPR013083">
    <property type="entry name" value="Znf_RING/FYVE/PHD"/>
</dbReference>
<dbReference type="InterPro" id="IPR011011">
    <property type="entry name" value="Znf_FYVE_PHD"/>
</dbReference>
<dbReference type="EMBL" id="JAYKXN010000006">
    <property type="protein sequence ID" value="KAK7278347.1"/>
    <property type="molecule type" value="Genomic_DNA"/>
</dbReference>
<keyword evidence="1" id="KW-0479">Metal-binding</keyword>
<evidence type="ECO:0000256" key="3">
    <source>
        <dbReference type="ARBA" id="ARBA00022833"/>
    </source>
</evidence>
<evidence type="ECO:0000256" key="1">
    <source>
        <dbReference type="ARBA" id="ARBA00022723"/>
    </source>
</evidence>
<dbReference type="GO" id="GO:0008270">
    <property type="term" value="F:zinc ion binding"/>
    <property type="evidence" value="ECO:0007669"/>
    <property type="project" value="UniProtKB-KW"/>
</dbReference>
<feature type="compositionally biased region" description="Polar residues" evidence="7">
    <location>
        <begin position="1"/>
        <end position="11"/>
    </location>
</feature>
<proteinExistence type="predicted"/>
<gene>
    <name evidence="9" type="ORF">RJT34_23375</name>
</gene>
<keyword evidence="4" id="KW-0805">Transcription regulation</keyword>
<evidence type="ECO:0000256" key="2">
    <source>
        <dbReference type="ARBA" id="ARBA00022771"/>
    </source>
</evidence>
<dbReference type="CDD" id="cd15556">
    <property type="entry name" value="PHD_MMD1_like"/>
    <property type="match status" value="1"/>
</dbReference>
<comment type="caution">
    <text evidence="9">The sequence shown here is derived from an EMBL/GenBank/DDBJ whole genome shotgun (WGS) entry which is preliminary data.</text>
</comment>
<dbReference type="PANTHER" id="PTHR46201:SF3">
    <property type="entry name" value="OS01G0877500 PROTEIN"/>
    <property type="match status" value="1"/>
</dbReference>
<feature type="region of interest" description="Disordered" evidence="7">
    <location>
        <begin position="1"/>
        <end position="31"/>
    </location>
</feature>